<dbReference type="PROSITE" id="PS50921">
    <property type="entry name" value="ANTAR"/>
    <property type="match status" value="1"/>
</dbReference>
<dbReference type="Gene3D" id="3.30.450.20">
    <property type="entry name" value="PAS domain"/>
    <property type="match status" value="1"/>
</dbReference>
<evidence type="ECO:0000256" key="4">
    <source>
        <dbReference type="ARBA" id="ARBA00022679"/>
    </source>
</evidence>
<dbReference type="Gene3D" id="1.10.10.10">
    <property type="entry name" value="Winged helix-like DNA-binding domain superfamily/Winged helix DNA-binding domain"/>
    <property type="match status" value="1"/>
</dbReference>
<keyword evidence="8" id="KW-1185">Reference proteome</keyword>
<dbReference type="InterPro" id="IPR052162">
    <property type="entry name" value="Sensor_kinase/Photoreceptor"/>
</dbReference>
<evidence type="ECO:0000313" key="8">
    <source>
        <dbReference type="Proteomes" id="UP000467193"/>
    </source>
</evidence>
<proteinExistence type="predicted"/>
<dbReference type="InterPro" id="IPR005561">
    <property type="entry name" value="ANTAR"/>
</dbReference>
<reference evidence="7 8" key="1">
    <citation type="journal article" date="2019" name="Emerg. Microbes Infect.">
        <title>Comprehensive subspecies identification of 175 nontuberculous mycobacteria species based on 7547 genomic profiles.</title>
        <authorList>
            <person name="Matsumoto Y."/>
            <person name="Kinjo T."/>
            <person name="Motooka D."/>
            <person name="Nabeya D."/>
            <person name="Jung N."/>
            <person name="Uechi K."/>
            <person name="Horii T."/>
            <person name="Iida T."/>
            <person name="Fujita J."/>
            <person name="Nakamura S."/>
        </authorList>
    </citation>
    <scope>NUCLEOTIDE SEQUENCE [LARGE SCALE GENOMIC DNA]</scope>
    <source>
        <strain evidence="7 8">JCM 17899</strain>
    </source>
</reference>
<sequence length="244" mass="26596">MVLEHTPSIPDDDDVPGEIVVHDELPSTDGVAVQPIDQALQGGAPQRVGRFEYHYATDTWTWSDTVARMHGYEPGEVTPTTELVLGHKHPDDLAKVKGLLVQSAAPFSSRHRIITTGGDTRSVVVVGEAVTGPDGETTATRGFYIDITASVDSEIQQTVSEELSVIVAHREVIDQAKGMLQLLYDLDADAAFSVLRWRSQETNVKLLVIAEKLVAELPGLLKVPDGARVPVDHYLMTLQTPDEQ</sequence>
<dbReference type="RefSeq" id="WP_163797841.1">
    <property type="nucleotide sequence ID" value="NZ_AP022588.1"/>
</dbReference>
<evidence type="ECO:0000313" key="7">
    <source>
        <dbReference type="EMBL" id="BBY29020.1"/>
    </source>
</evidence>
<organism evidence="7 8">
    <name type="scientific">Mycolicibacterium sediminis</name>
    <dbReference type="NCBI Taxonomy" id="1286180"/>
    <lineage>
        <taxon>Bacteria</taxon>
        <taxon>Bacillati</taxon>
        <taxon>Actinomycetota</taxon>
        <taxon>Actinomycetes</taxon>
        <taxon>Mycobacteriales</taxon>
        <taxon>Mycobacteriaceae</taxon>
        <taxon>Mycolicibacterium</taxon>
    </lineage>
</organism>
<dbReference type="SUPFAM" id="SSF55785">
    <property type="entry name" value="PYP-like sensor domain (PAS domain)"/>
    <property type="match status" value="1"/>
</dbReference>
<dbReference type="EC" id="2.7.13.3" evidence="2"/>
<evidence type="ECO:0000256" key="3">
    <source>
        <dbReference type="ARBA" id="ARBA00022553"/>
    </source>
</evidence>
<accession>A0A7I7QSI8</accession>
<dbReference type="EMBL" id="AP022588">
    <property type="protein sequence ID" value="BBY29020.1"/>
    <property type="molecule type" value="Genomic_DNA"/>
</dbReference>
<dbReference type="Pfam" id="PF08447">
    <property type="entry name" value="PAS_3"/>
    <property type="match status" value="1"/>
</dbReference>
<dbReference type="PANTHER" id="PTHR43304">
    <property type="entry name" value="PHYTOCHROME-LIKE PROTEIN CPH1"/>
    <property type="match status" value="1"/>
</dbReference>
<dbReference type="InterPro" id="IPR035965">
    <property type="entry name" value="PAS-like_dom_sf"/>
</dbReference>
<dbReference type="SMART" id="SM01012">
    <property type="entry name" value="ANTAR"/>
    <property type="match status" value="1"/>
</dbReference>
<dbReference type="Proteomes" id="UP000467193">
    <property type="component" value="Chromosome"/>
</dbReference>
<dbReference type="Pfam" id="PF03861">
    <property type="entry name" value="ANTAR"/>
    <property type="match status" value="1"/>
</dbReference>
<gene>
    <name evidence="7" type="ORF">MSEDJ_31160</name>
</gene>
<dbReference type="KEGG" id="msei:MSEDJ_31160"/>
<keyword evidence="3" id="KW-0597">Phosphoprotein</keyword>
<evidence type="ECO:0000256" key="1">
    <source>
        <dbReference type="ARBA" id="ARBA00000085"/>
    </source>
</evidence>
<evidence type="ECO:0000256" key="5">
    <source>
        <dbReference type="ARBA" id="ARBA00022777"/>
    </source>
</evidence>
<feature type="domain" description="ANTAR" evidence="6">
    <location>
        <begin position="153"/>
        <end position="214"/>
    </location>
</feature>
<protein>
    <recommendedName>
        <fullName evidence="2">histidine kinase</fullName>
        <ecNumber evidence="2">2.7.13.3</ecNumber>
    </recommendedName>
</protein>
<dbReference type="InterPro" id="IPR036388">
    <property type="entry name" value="WH-like_DNA-bd_sf"/>
</dbReference>
<name>A0A7I7QSI8_9MYCO</name>
<comment type="catalytic activity">
    <reaction evidence="1">
        <text>ATP + protein L-histidine = ADP + protein N-phospho-L-histidine.</text>
        <dbReference type="EC" id="2.7.13.3"/>
    </reaction>
</comment>
<dbReference type="PANTHER" id="PTHR43304:SF1">
    <property type="entry name" value="PAC DOMAIN-CONTAINING PROTEIN"/>
    <property type="match status" value="1"/>
</dbReference>
<dbReference type="InterPro" id="IPR013655">
    <property type="entry name" value="PAS_fold_3"/>
</dbReference>
<dbReference type="GO" id="GO:0004673">
    <property type="term" value="F:protein histidine kinase activity"/>
    <property type="evidence" value="ECO:0007669"/>
    <property type="project" value="UniProtKB-EC"/>
</dbReference>
<keyword evidence="4" id="KW-0808">Transferase</keyword>
<evidence type="ECO:0000259" key="6">
    <source>
        <dbReference type="PROSITE" id="PS50921"/>
    </source>
</evidence>
<keyword evidence="5" id="KW-0418">Kinase</keyword>
<evidence type="ECO:0000256" key="2">
    <source>
        <dbReference type="ARBA" id="ARBA00012438"/>
    </source>
</evidence>
<dbReference type="GO" id="GO:0003723">
    <property type="term" value="F:RNA binding"/>
    <property type="evidence" value="ECO:0007669"/>
    <property type="project" value="InterPro"/>
</dbReference>
<dbReference type="AlphaFoldDB" id="A0A7I7QSI8"/>